<gene>
    <name evidence="1" type="primary">jg25435</name>
    <name evidence="1" type="ORF">PAEG_LOCUS6229</name>
</gene>
<protein>
    <submittedName>
        <fullName evidence="1">Jg25435 protein</fullName>
    </submittedName>
</protein>
<dbReference type="EMBL" id="CAKXAJ010019513">
    <property type="protein sequence ID" value="CAH2218395.1"/>
    <property type="molecule type" value="Genomic_DNA"/>
</dbReference>
<evidence type="ECO:0000313" key="1">
    <source>
        <dbReference type="EMBL" id="CAH2218395.1"/>
    </source>
</evidence>
<dbReference type="AlphaFoldDB" id="A0A8S4QUD4"/>
<keyword evidence="2" id="KW-1185">Reference proteome</keyword>
<comment type="caution">
    <text evidence="1">The sequence shown here is derived from an EMBL/GenBank/DDBJ whole genome shotgun (WGS) entry which is preliminary data.</text>
</comment>
<sequence length="133" mass="14304">MKIFEECPEPGVLLNCKLPLAPPPRRPAAPRVPCAAGSASYEERGFIFDKDLRSWLLFKNLPLQGINLFSSFSSLAAVAFLCVWSARVGAEKRAQGGGAAQAIRLFIRAIVGAISRFACAATRLASPPYLLSP</sequence>
<reference evidence="1" key="1">
    <citation type="submission" date="2022-03" db="EMBL/GenBank/DDBJ databases">
        <authorList>
            <person name="Lindestad O."/>
        </authorList>
    </citation>
    <scope>NUCLEOTIDE SEQUENCE</scope>
</reference>
<dbReference type="Proteomes" id="UP000838756">
    <property type="component" value="Unassembled WGS sequence"/>
</dbReference>
<name>A0A8S4QUD4_9NEOP</name>
<evidence type="ECO:0000313" key="2">
    <source>
        <dbReference type="Proteomes" id="UP000838756"/>
    </source>
</evidence>
<accession>A0A8S4QUD4</accession>
<proteinExistence type="predicted"/>
<organism evidence="1 2">
    <name type="scientific">Pararge aegeria aegeria</name>
    <dbReference type="NCBI Taxonomy" id="348720"/>
    <lineage>
        <taxon>Eukaryota</taxon>
        <taxon>Metazoa</taxon>
        <taxon>Ecdysozoa</taxon>
        <taxon>Arthropoda</taxon>
        <taxon>Hexapoda</taxon>
        <taxon>Insecta</taxon>
        <taxon>Pterygota</taxon>
        <taxon>Neoptera</taxon>
        <taxon>Endopterygota</taxon>
        <taxon>Lepidoptera</taxon>
        <taxon>Glossata</taxon>
        <taxon>Ditrysia</taxon>
        <taxon>Papilionoidea</taxon>
        <taxon>Nymphalidae</taxon>
        <taxon>Satyrinae</taxon>
        <taxon>Satyrini</taxon>
        <taxon>Parargina</taxon>
        <taxon>Pararge</taxon>
    </lineage>
</organism>